<comment type="caution">
    <text evidence="1">The sequence shown here is derived from an EMBL/GenBank/DDBJ whole genome shotgun (WGS) entry which is preliminary data.</text>
</comment>
<accession>A0A255Z999</accession>
<sequence length="61" mass="6870">MRKYDIMKRKSLLVLGAAALLVLITSCGPKRYGCNKRRCIVDSNTKQEVLKTNPTKTTQNT</sequence>
<proteinExistence type="predicted"/>
<reference evidence="1 2" key="1">
    <citation type="submission" date="2017-07" db="EMBL/GenBank/DDBJ databases">
        <title>Flavobacterium cyanobacteriorum sp. nov., isolated from cyanobacterial aggregates in a eutrophic lake.</title>
        <authorList>
            <person name="Cai H."/>
        </authorList>
    </citation>
    <scope>NUCLEOTIDE SEQUENCE [LARGE SCALE GENOMIC DNA]</scope>
    <source>
        <strain evidence="1 2">TH021</strain>
    </source>
</reference>
<dbReference type="EMBL" id="NOXV01000254">
    <property type="protein sequence ID" value="OYQ37465.1"/>
    <property type="molecule type" value="Genomic_DNA"/>
</dbReference>
<name>A0A255Z999_9FLAO</name>
<organism evidence="1 2">
    <name type="scientific">Flavobacterium cyanobacteriorum</name>
    <dbReference type="NCBI Taxonomy" id="2022802"/>
    <lineage>
        <taxon>Bacteria</taxon>
        <taxon>Pseudomonadati</taxon>
        <taxon>Bacteroidota</taxon>
        <taxon>Flavobacteriia</taxon>
        <taxon>Flavobacteriales</taxon>
        <taxon>Flavobacteriaceae</taxon>
        <taxon>Flavobacterium</taxon>
    </lineage>
</organism>
<gene>
    <name evidence="1" type="ORF">CHU92_08280</name>
</gene>
<dbReference type="AlphaFoldDB" id="A0A255Z999"/>
<dbReference type="PROSITE" id="PS51257">
    <property type="entry name" value="PROKAR_LIPOPROTEIN"/>
    <property type="match status" value="1"/>
</dbReference>
<evidence type="ECO:0000313" key="1">
    <source>
        <dbReference type="EMBL" id="OYQ37465.1"/>
    </source>
</evidence>
<evidence type="ECO:0000313" key="2">
    <source>
        <dbReference type="Proteomes" id="UP000216605"/>
    </source>
</evidence>
<dbReference type="Proteomes" id="UP000216605">
    <property type="component" value="Unassembled WGS sequence"/>
</dbReference>
<protein>
    <recommendedName>
        <fullName evidence="3">Lipoprotein</fullName>
    </recommendedName>
</protein>
<evidence type="ECO:0008006" key="3">
    <source>
        <dbReference type="Google" id="ProtNLM"/>
    </source>
</evidence>
<keyword evidence="2" id="KW-1185">Reference proteome</keyword>